<reference evidence="2 3" key="1">
    <citation type="submission" date="2024-03" db="EMBL/GenBank/DDBJ databases">
        <authorList>
            <person name="Martinez-Hernandez J."/>
        </authorList>
    </citation>
    <scope>NUCLEOTIDE SEQUENCE [LARGE SCALE GENOMIC DNA]</scope>
</reference>
<feature type="transmembrane region" description="Helical" evidence="1">
    <location>
        <begin position="126"/>
        <end position="147"/>
    </location>
</feature>
<dbReference type="PANTHER" id="PTHR12242:SF22">
    <property type="entry name" value="OS02G0130600 PROTEIN"/>
    <property type="match status" value="1"/>
</dbReference>
<proteinExistence type="predicted"/>
<feature type="transmembrane region" description="Helical" evidence="1">
    <location>
        <begin position="91"/>
        <end position="114"/>
    </location>
</feature>
<evidence type="ECO:0000256" key="1">
    <source>
        <dbReference type="SAM" id="Phobius"/>
    </source>
</evidence>
<dbReference type="Proteomes" id="UP001497480">
    <property type="component" value="Unassembled WGS sequence"/>
</dbReference>
<organism evidence="2 3">
    <name type="scientific">Lupinus luteus</name>
    <name type="common">European yellow lupine</name>
    <dbReference type="NCBI Taxonomy" id="3873"/>
    <lineage>
        <taxon>Eukaryota</taxon>
        <taxon>Viridiplantae</taxon>
        <taxon>Streptophyta</taxon>
        <taxon>Embryophyta</taxon>
        <taxon>Tracheophyta</taxon>
        <taxon>Spermatophyta</taxon>
        <taxon>Magnoliopsida</taxon>
        <taxon>eudicotyledons</taxon>
        <taxon>Gunneridae</taxon>
        <taxon>Pentapetalae</taxon>
        <taxon>rosids</taxon>
        <taxon>fabids</taxon>
        <taxon>Fabales</taxon>
        <taxon>Fabaceae</taxon>
        <taxon>Papilionoideae</taxon>
        <taxon>50 kb inversion clade</taxon>
        <taxon>genistoids sensu lato</taxon>
        <taxon>core genistoids</taxon>
        <taxon>Genisteae</taxon>
        <taxon>Lupinus</taxon>
    </lineage>
</organism>
<dbReference type="GO" id="GO:0016020">
    <property type="term" value="C:membrane"/>
    <property type="evidence" value="ECO:0007669"/>
    <property type="project" value="TreeGrafter"/>
</dbReference>
<keyword evidence="1" id="KW-0472">Membrane</keyword>
<evidence type="ECO:0008006" key="4">
    <source>
        <dbReference type="Google" id="ProtNLM"/>
    </source>
</evidence>
<dbReference type="PANTHER" id="PTHR12242">
    <property type="entry name" value="OS02G0130600 PROTEIN-RELATED"/>
    <property type="match status" value="1"/>
</dbReference>
<protein>
    <recommendedName>
        <fullName evidence="4">Transmembrane protein</fullName>
    </recommendedName>
</protein>
<feature type="transmembrane region" description="Helical" evidence="1">
    <location>
        <begin position="27"/>
        <end position="50"/>
    </location>
</feature>
<keyword evidence="3" id="KW-1185">Reference proteome</keyword>
<evidence type="ECO:0000313" key="3">
    <source>
        <dbReference type="Proteomes" id="UP001497480"/>
    </source>
</evidence>
<gene>
    <name evidence="2" type="ORF">LLUT_LOCUS26411</name>
</gene>
<evidence type="ECO:0000313" key="2">
    <source>
        <dbReference type="EMBL" id="CAL0325351.1"/>
    </source>
</evidence>
<feature type="transmembrane region" description="Helical" evidence="1">
    <location>
        <begin position="273"/>
        <end position="298"/>
    </location>
</feature>
<dbReference type="EMBL" id="CAXHTB010000018">
    <property type="protein sequence ID" value="CAL0325351.1"/>
    <property type="molecule type" value="Genomic_DNA"/>
</dbReference>
<feature type="transmembrane region" description="Helical" evidence="1">
    <location>
        <begin position="242"/>
        <end position="261"/>
    </location>
</feature>
<accession>A0AAV1XU65</accession>
<dbReference type="AlphaFoldDB" id="A0AAV1XU65"/>
<sequence>MSSVTGSSKSTWKPIVSADTTIRSYWINWRVLLCALWLLFSAIISLLLIWKYDIQRKPVRNSNNIEAYKETTHTLYEDETWRPSLKGIHPVWLLAFRVFAFIVLLVLLILIVTSEGGRMLYFYTQWTFISVTIYFGLGSLFSMYGCYQHHKKCSGDKVDNVDGDADKRTFDAHSLPQSYKPSNHEKGLRTHEEHLVRKPAGICGYIFQIIFQINAGAVFLTDCVFWFIFVPFLVRNDYNLDFLTISMHTINVVFMLGDTALNCLKFPWFRIGYFCMWTITYVIFQWIVHAFVKLWWPYPLLDLSSQFAPLWYFLVALLHIPCYGIFALIMKLKHTVLSTQYPESYQCVMTLA</sequence>
<feature type="transmembrane region" description="Helical" evidence="1">
    <location>
        <begin position="205"/>
        <end position="230"/>
    </location>
</feature>
<keyword evidence="1" id="KW-1133">Transmembrane helix</keyword>
<comment type="caution">
    <text evidence="2">The sequence shown here is derived from an EMBL/GenBank/DDBJ whole genome shotgun (WGS) entry which is preliminary data.</text>
</comment>
<keyword evidence="1" id="KW-0812">Transmembrane</keyword>
<name>A0AAV1XU65_LUPLU</name>
<feature type="transmembrane region" description="Helical" evidence="1">
    <location>
        <begin position="310"/>
        <end position="330"/>
    </location>
</feature>